<sequence>MNVHPRLTHRVDPARSGALRVTLHILSHSHCAVVLGHHDGSRLVNGQSSRVGIRATQEFTLLKRQQASGRGNEARGFEVDEVNYDAWLERRWPVEMRNCAVDITIHEQTPPGRRGRQVEAK</sequence>
<dbReference type="EMBL" id="JARKIF010000025">
    <property type="protein sequence ID" value="KAJ7615007.1"/>
    <property type="molecule type" value="Genomic_DNA"/>
</dbReference>
<gene>
    <name evidence="1" type="ORF">FB45DRAFT_873863</name>
</gene>
<dbReference type="AlphaFoldDB" id="A0AAD7FE95"/>
<evidence type="ECO:0000313" key="1">
    <source>
        <dbReference type="EMBL" id="KAJ7615007.1"/>
    </source>
</evidence>
<reference evidence="1" key="1">
    <citation type="submission" date="2023-03" db="EMBL/GenBank/DDBJ databases">
        <title>Massive genome expansion in bonnet fungi (Mycena s.s.) driven by repeated elements and novel gene families across ecological guilds.</title>
        <authorList>
            <consortium name="Lawrence Berkeley National Laboratory"/>
            <person name="Harder C.B."/>
            <person name="Miyauchi S."/>
            <person name="Viragh M."/>
            <person name="Kuo A."/>
            <person name="Thoen E."/>
            <person name="Andreopoulos B."/>
            <person name="Lu D."/>
            <person name="Skrede I."/>
            <person name="Drula E."/>
            <person name="Henrissat B."/>
            <person name="Morin E."/>
            <person name="Kohler A."/>
            <person name="Barry K."/>
            <person name="LaButti K."/>
            <person name="Morin E."/>
            <person name="Salamov A."/>
            <person name="Lipzen A."/>
            <person name="Mereny Z."/>
            <person name="Hegedus B."/>
            <person name="Baldrian P."/>
            <person name="Stursova M."/>
            <person name="Weitz H."/>
            <person name="Taylor A."/>
            <person name="Grigoriev I.V."/>
            <person name="Nagy L.G."/>
            <person name="Martin F."/>
            <person name="Kauserud H."/>
        </authorList>
    </citation>
    <scope>NUCLEOTIDE SEQUENCE</scope>
    <source>
        <strain evidence="1">9284</strain>
    </source>
</reference>
<comment type="caution">
    <text evidence="1">The sequence shown here is derived from an EMBL/GenBank/DDBJ whole genome shotgun (WGS) entry which is preliminary data.</text>
</comment>
<evidence type="ECO:0000313" key="2">
    <source>
        <dbReference type="Proteomes" id="UP001221142"/>
    </source>
</evidence>
<protein>
    <submittedName>
        <fullName evidence="1">Uncharacterized protein</fullName>
    </submittedName>
</protein>
<keyword evidence="2" id="KW-1185">Reference proteome</keyword>
<accession>A0AAD7FE95</accession>
<name>A0AAD7FE95_9AGAR</name>
<dbReference type="Proteomes" id="UP001221142">
    <property type="component" value="Unassembled WGS sequence"/>
</dbReference>
<proteinExistence type="predicted"/>
<organism evidence="1 2">
    <name type="scientific">Roridomyces roridus</name>
    <dbReference type="NCBI Taxonomy" id="1738132"/>
    <lineage>
        <taxon>Eukaryota</taxon>
        <taxon>Fungi</taxon>
        <taxon>Dikarya</taxon>
        <taxon>Basidiomycota</taxon>
        <taxon>Agaricomycotina</taxon>
        <taxon>Agaricomycetes</taxon>
        <taxon>Agaricomycetidae</taxon>
        <taxon>Agaricales</taxon>
        <taxon>Marasmiineae</taxon>
        <taxon>Mycenaceae</taxon>
        <taxon>Roridomyces</taxon>
    </lineage>
</organism>